<reference evidence="2" key="1">
    <citation type="submission" date="2009-09" db="EMBL/GenBank/DDBJ databases">
        <authorList>
            <person name="Weinstock G."/>
            <person name="Sodergren E."/>
            <person name="Clifton S."/>
            <person name="Fulton L."/>
            <person name="Fulton B."/>
            <person name="Courtney L."/>
            <person name="Fronick C."/>
            <person name="Harrison M."/>
            <person name="Strong C."/>
            <person name="Farmer C."/>
            <person name="Delahaunty K."/>
            <person name="Markovic C."/>
            <person name="Hall O."/>
            <person name="Minx P."/>
            <person name="Tomlinson C."/>
            <person name="Mitreva M."/>
            <person name="Nelson J."/>
            <person name="Hou S."/>
            <person name="Wollam A."/>
            <person name="Pepin K.H."/>
            <person name="Johnson M."/>
            <person name="Bhonagiri V."/>
            <person name="Nash W.E."/>
            <person name="Warren W."/>
            <person name="Chinwalla A."/>
            <person name="Mardis E.R."/>
            <person name="Wilson R.K."/>
        </authorList>
    </citation>
    <scope>NUCLEOTIDE SEQUENCE [LARGE SCALE GENOMIC DNA]</scope>
    <source>
        <strain evidence="2">ATCC 51259</strain>
    </source>
</reference>
<organism evidence="2 3">
    <name type="scientific">Alloprevotella tannerae ATCC 51259</name>
    <dbReference type="NCBI Taxonomy" id="626522"/>
    <lineage>
        <taxon>Bacteria</taxon>
        <taxon>Pseudomonadati</taxon>
        <taxon>Bacteroidota</taxon>
        <taxon>Bacteroidia</taxon>
        <taxon>Bacteroidales</taxon>
        <taxon>Prevotellaceae</taxon>
        <taxon>Alloprevotella</taxon>
    </lineage>
</organism>
<dbReference type="EMBL" id="ACIJ02000022">
    <property type="protein sequence ID" value="EEX71039.1"/>
    <property type="molecule type" value="Genomic_DNA"/>
</dbReference>
<keyword evidence="1" id="KW-0472">Membrane</keyword>
<sequence length="126" mass="13662">MLSDDQNIKTLQQLFADIKDYIELKLKVARLDLVSKVGVLLSLLVLGLVLSVLLAIIVLFLSATAAMALAPHVGGMAWACALIALAHLLIGILLITKRKAWILKPLLHLLTALFLNDTQQEKGGTQ</sequence>
<accession>C9LHS3</accession>
<proteinExistence type="predicted"/>
<dbReference type="AlphaFoldDB" id="C9LHS3"/>
<name>C9LHS3_9BACT</name>
<dbReference type="eggNOG" id="ENOG5033623">
    <property type="taxonomic scope" value="Bacteria"/>
</dbReference>
<evidence type="ECO:0000313" key="3">
    <source>
        <dbReference type="Proteomes" id="UP000003460"/>
    </source>
</evidence>
<dbReference type="Proteomes" id="UP000003460">
    <property type="component" value="Unassembled WGS sequence"/>
</dbReference>
<gene>
    <name evidence="2" type="ORF">GCWU000325_01777</name>
</gene>
<dbReference type="OrthoDB" id="1093399at2"/>
<keyword evidence="1" id="KW-1133">Transmembrane helix</keyword>
<protein>
    <recommendedName>
        <fullName evidence="4">Phage holin family protein</fullName>
    </recommendedName>
</protein>
<dbReference type="STRING" id="626522.GCWU000325_01777"/>
<evidence type="ECO:0008006" key="4">
    <source>
        <dbReference type="Google" id="ProtNLM"/>
    </source>
</evidence>
<evidence type="ECO:0000256" key="1">
    <source>
        <dbReference type="SAM" id="Phobius"/>
    </source>
</evidence>
<keyword evidence="3" id="KW-1185">Reference proteome</keyword>
<dbReference type="HOGENOM" id="CLU_153095_1_0_10"/>
<feature type="transmembrane region" description="Helical" evidence="1">
    <location>
        <begin position="37"/>
        <end position="70"/>
    </location>
</feature>
<comment type="caution">
    <text evidence="2">The sequence shown here is derived from an EMBL/GenBank/DDBJ whole genome shotgun (WGS) entry which is preliminary data.</text>
</comment>
<dbReference type="GeneID" id="84576602"/>
<keyword evidence="1" id="KW-0812">Transmembrane</keyword>
<dbReference type="RefSeq" id="WP_006255558.1">
    <property type="nucleotide sequence ID" value="NZ_GG700643.1"/>
</dbReference>
<evidence type="ECO:0000313" key="2">
    <source>
        <dbReference type="EMBL" id="EEX71039.1"/>
    </source>
</evidence>
<feature type="transmembrane region" description="Helical" evidence="1">
    <location>
        <begin position="76"/>
        <end position="95"/>
    </location>
</feature>